<dbReference type="AlphaFoldDB" id="A0A2G3E3I2"/>
<gene>
    <name evidence="7" type="ORF">CSX02_06310</name>
</gene>
<evidence type="ECO:0000256" key="5">
    <source>
        <dbReference type="ARBA" id="ARBA00023136"/>
    </source>
</evidence>
<sequence length="131" mass="14782">MLLHAKNSSLDSVLELIGVLFIFLFVVIITWLTTKWMANYQKAHINTKNLNLVETIRVGNNKTVSILKAGKKYYVISNGKETISLIGELTEEDLEDLSFKNPGNQSTKESFTSMLSKFKSIAPVKDKDEQN</sequence>
<keyword evidence="8" id="KW-1185">Reference proteome</keyword>
<evidence type="ECO:0000256" key="4">
    <source>
        <dbReference type="ARBA" id="ARBA00022989"/>
    </source>
</evidence>
<keyword evidence="7" id="KW-0282">Flagellum</keyword>
<reference evidence="7 8" key="1">
    <citation type="submission" date="2017-10" db="EMBL/GenBank/DDBJ databases">
        <title>Resolving the taxonomy of Roseburia spp., Eubacterium rectale and Agathobacter spp. through phylogenomic analysis.</title>
        <authorList>
            <person name="Sheridan P.O."/>
            <person name="Walker A.W."/>
            <person name="Duncan S.H."/>
            <person name="Scott K.P."/>
            <person name="Toole P.W.O."/>
            <person name="Luis P."/>
            <person name="Flint H.J."/>
        </authorList>
    </citation>
    <scope>NUCLEOTIDE SEQUENCE [LARGE SCALE GENOMIC DNA]</scope>
    <source>
        <strain evidence="7 8">JK623</strain>
    </source>
</reference>
<reference evidence="7 8" key="2">
    <citation type="submission" date="2017-10" db="EMBL/GenBank/DDBJ databases">
        <authorList>
            <person name="Banno H."/>
            <person name="Chua N.-H."/>
        </authorList>
    </citation>
    <scope>NUCLEOTIDE SEQUENCE [LARGE SCALE GENOMIC DNA]</scope>
    <source>
        <strain evidence="7 8">JK623</strain>
    </source>
</reference>
<keyword evidence="5 6" id="KW-0472">Membrane</keyword>
<name>A0A2G3E3I2_9FIRM</name>
<keyword evidence="4 6" id="KW-1133">Transmembrane helix</keyword>
<keyword evidence="2" id="KW-1003">Cell membrane</keyword>
<comment type="subcellular location">
    <subcellularLocation>
        <location evidence="1">Cell membrane</location>
    </subcellularLocation>
</comment>
<organism evidence="7 8">
    <name type="scientific">Agathobacter ruminis</name>
    <dbReference type="NCBI Taxonomy" id="1712665"/>
    <lineage>
        <taxon>Bacteria</taxon>
        <taxon>Bacillati</taxon>
        <taxon>Bacillota</taxon>
        <taxon>Clostridia</taxon>
        <taxon>Lachnospirales</taxon>
        <taxon>Lachnospiraceae</taxon>
        <taxon>Agathobacter</taxon>
    </lineage>
</organism>
<dbReference type="GO" id="GO:0044781">
    <property type="term" value="P:bacterial-type flagellum organization"/>
    <property type="evidence" value="ECO:0007669"/>
    <property type="project" value="InterPro"/>
</dbReference>
<evidence type="ECO:0000256" key="3">
    <source>
        <dbReference type="ARBA" id="ARBA00022692"/>
    </source>
</evidence>
<accession>A0A2G3E3I2</accession>
<evidence type="ECO:0000256" key="6">
    <source>
        <dbReference type="SAM" id="Phobius"/>
    </source>
</evidence>
<dbReference type="InterPro" id="IPR022781">
    <property type="entry name" value="Flagellar_biosynth_FliO"/>
</dbReference>
<dbReference type="Pfam" id="PF04347">
    <property type="entry name" value="FliO"/>
    <property type="match status" value="1"/>
</dbReference>
<feature type="transmembrane region" description="Helical" evidence="6">
    <location>
        <begin position="12"/>
        <end position="32"/>
    </location>
</feature>
<keyword evidence="3 6" id="KW-0812">Transmembrane</keyword>
<dbReference type="EMBL" id="PDYG01000030">
    <property type="protein sequence ID" value="PHU37814.1"/>
    <property type="molecule type" value="Genomic_DNA"/>
</dbReference>
<evidence type="ECO:0000313" key="7">
    <source>
        <dbReference type="EMBL" id="PHU37814.1"/>
    </source>
</evidence>
<evidence type="ECO:0000256" key="2">
    <source>
        <dbReference type="ARBA" id="ARBA00022475"/>
    </source>
</evidence>
<dbReference type="GO" id="GO:0016020">
    <property type="term" value="C:membrane"/>
    <property type="evidence" value="ECO:0007669"/>
    <property type="project" value="InterPro"/>
</dbReference>
<keyword evidence="7" id="KW-0966">Cell projection</keyword>
<evidence type="ECO:0000313" key="8">
    <source>
        <dbReference type="Proteomes" id="UP000224563"/>
    </source>
</evidence>
<comment type="caution">
    <text evidence="7">The sequence shown here is derived from an EMBL/GenBank/DDBJ whole genome shotgun (WGS) entry which is preliminary data.</text>
</comment>
<dbReference type="Proteomes" id="UP000224563">
    <property type="component" value="Unassembled WGS sequence"/>
</dbReference>
<keyword evidence="7" id="KW-0969">Cilium</keyword>
<evidence type="ECO:0000256" key="1">
    <source>
        <dbReference type="ARBA" id="ARBA00004236"/>
    </source>
</evidence>
<protein>
    <submittedName>
        <fullName evidence="7">Flagellar biogenesis protein</fullName>
    </submittedName>
</protein>
<proteinExistence type="predicted"/>